<protein>
    <submittedName>
        <fullName evidence="2">Rrf2 family transcriptional regulator</fullName>
    </submittedName>
</protein>
<reference evidence="2 3" key="1">
    <citation type="submission" date="2019-03" db="EMBL/GenBank/DDBJ databases">
        <title>Paracraurococcus aquatilis NE82 genome sequence.</title>
        <authorList>
            <person name="Zhao Y."/>
            <person name="Du Z."/>
        </authorList>
    </citation>
    <scope>NUCLEOTIDE SEQUENCE [LARGE SCALE GENOMIC DNA]</scope>
    <source>
        <strain evidence="2 3">NE82</strain>
    </source>
</reference>
<name>A0A4V2WJN1_9PROT</name>
<dbReference type="GO" id="GO:0003700">
    <property type="term" value="F:DNA-binding transcription factor activity"/>
    <property type="evidence" value="ECO:0007669"/>
    <property type="project" value="TreeGrafter"/>
</dbReference>
<dbReference type="NCBIfam" id="TIGR00738">
    <property type="entry name" value="rrf2_super"/>
    <property type="match status" value="1"/>
</dbReference>
<dbReference type="Pfam" id="PF02082">
    <property type="entry name" value="Rrf2"/>
    <property type="match status" value="1"/>
</dbReference>
<dbReference type="PANTHER" id="PTHR33221">
    <property type="entry name" value="WINGED HELIX-TURN-HELIX TRANSCRIPTIONAL REGULATOR, RRF2 FAMILY"/>
    <property type="match status" value="1"/>
</dbReference>
<dbReference type="AlphaFoldDB" id="A0A4V2WJN1"/>
<dbReference type="OrthoDB" id="9808360at2"/>
<dbReference type="PANTHER" id="PTHR33221:SF5">
    <property type="entry name" value="HTH-TYPE TRANSCRIPTIONAL REGULATOR ISCR"/>
    <property type="match status" value="1"/>
</dbReference>
<sequence>MRLSTRGRYAVMAMVDLAARQQEAGANSRGERPVSLAELAQAQLLSLAYLEQLFGHLRRAGLVSSARGPGGGYRLARPAAETTIAQIVDAVDEPIRATRCEEGSPGCLAGRRCLTHELWTELGEQIRLFLGHVTLADVVEGRIIGRAMAPLGCGPAPEAAQVCRPLPG</sequence>
<dbReference type="SUPFAM" id="SSF46785">
    <property type="entry name" value="Winged helix' DNA-binding domain"/>
    <property type="match status" value="1"/>
</dbReference>
<dbReference type="RefSeq" id="WP_132295334.1">
    <property type="nucleotide sequence ID" value="NZ_SKBM01000031.1"/>
</dbReference>
<keyword evidence="3" id="KW-1185">Reference proteome</keyword>
<dbReference type="InterPro" id="IPR036388">
    <property type="entry name" value="WH-like_DNA-bd_sf"/>
</dbReference>
<evidence type="ECO:0000313" key="2">
    <source>
        <dbReference type="EMBL" id="TCZ54643.1"/>
    </source>
</evidence>
<dbReference type="InterPro" id="IPR030489">
    <property type="entry name" value="TR_Rrf2-type_CS"/>
</dbReference>
<gene>
    <name evidence="2" type="ORF">EXY23_22915</name>
</gene>
<comment type="caution">
    <text evidence="2">The sequence shown here is derived from an EMBL/GenBank/DDBJ whole genome shotgun (WGS) entry which is preliminary data.</text>
</comment>
<proteinExistence type="predicted"/>
<dbReference type="GO" id="GO:0005829">
    <property type="term" value="C:cytosol"/>
    <property type="evidence" value="ECO:0007669"/>
    <property type="project" value="TreeGrafter"/>
</dbReference>
<organism evidence="2 3">
    <name type="scientific">Roseicella aquatilis</name>
    <dbReference type="NCBI Taxonomy" id="2527868"/>
    <lineage>
        <taxon>Bacteria</taxon>
        <taxon>Pseudomonadati</taxon>
        <taxon>Pseudomonadota</taxon>
        <taxon>Alphaproteobacteria</taxon>
        <taxon>Acetobacterales</taxon>
        <taxon>Roseomonadaceae</taxon>
        <taxon>Roseicella</taxon>
    </lineage>
</organism>
<dbReference type="InterPro" id="IPR036390">
    <property type="entry name" value="WH_DNA-bd_sf"/>
</dbReference>
<dbReference type="GO" id="GO:0003677">
    <property type="term" value="F:DNA binding"/>
    <property type="evidence" value="ECO:0007669"/>
    <property type="project" value="UniProtKB-KW"/>
</dbReference>
<accession>A0A4V2WJN1</accession>
<evidence type="ECO:0000313" key="3">
    <source>
        <dbReference type="Proteomes" id="UP000295023"/>
    </source>
</evidence>
<keyword evidence="1" id="KW-0238">DNA-binding</keyword>
<dbReference type="InterPro" id="IPR000944">
    <property type="entry name" value="Tscrpt_reg_Rrf2"/>
</dbReference>
<evidence type="ECO:0000256" key="1">
    <source>
        <dbReference type="ARBA" id="ARBA00023125"/>
    </source>
</evidence>
<dbReference type="Proteomes" id="UP000295023">
    <property type="component" value="Unassembled WGS sequence"/>
</dbReference>
<dbReference type="PROSITE" id="PS51197">
    <property type="entry name" value="HTH_RRF2_2"/>
    <property type="match status" value="1"/>
</dbReference>
<dbReference type="EMBL" id="SKBM01000031">
    <property type="protein sequence ID" value="TCZ54643.1"/>
    <property type="molecule type" value="Genomic_DNA"/>
</dbReference>
<dbReference type="PROSITE" id="PS01332">
    <property type="entry name" value="HTH_RRF2_1"/>
    <property type="match status" value="1"/>
</dbReference>
<dbReference type="Gene3D" id="1.10.10.10">
    <property type="entry name" value="Winged helix-like DNA-binding domain superfamily/Winged helix DNA-binding domain"/>
    <property type="match status" value="1"/>
</dbReference>